<evidence type="ECO:0000256" key="2">
    <source>
        <dbReference type="ARBA" id="ARBA00023015"/>
    </source>
</evidence>
<name>A0A6J6PTY1_9ZZZZ</name>
<evidence type="ECO:0000313" key="8">
    <source>
        <dbReference type="EMBL" id="CAB4992096.1"/>
    </source>
</evidence>
<evidence type="ECO:0000256" key="1">
    <source>
        <dbReference type="ARBA" id="ARBA00022491"/>
    </source>
</evidence>
<keyword evidence="4" id="KW-0804">Transcription</keyword>
<evidence type="ECO:0000313" key="6">
    <source>
        <dbReference type="EMBL" id="CAB4701986.1"/>
    </source>
</evidence>
<keyword evidence="2" id="KW-0805">Transcription regulation</keyword>
<dbReference type="InterPro" id="IPR002571">
    <property type="entry name" value="HrcA"/>
</dbReference>
<proteinExistence type="inferred from homology"/>
<dbReference type="EMBL" id="CAFBQP010000102">
    <property type="protein sequence ID" value="CAB5067512.1"/>
    <property type="molecule type" value="Genomic_DNA"/>
</dbReference>
<dbReference type="GO" id="GO:0003677">
    <property type="term" value="F:DNA binding"/>
    <property type="evidence" value="ECO:0007669"/>
    <property type="project" value="InterPro"/>
</dbReference>
<dbReference type="PIRSF" id="PIRSF005485">
    <property type="entry name" value="HrcA"/>
    <property type="match status" value="1"/>
</dbReference>
<evidence type="ECO:0000313" key="9">
    <source>
        <dbReference type="EMBL" id="CAB5067512.1"/>
    </source>
</evidence>
<dbReference type="Gene3D" id="3.30.450.40">
    <property type="match status" value="1"/>
</dbReference>
<protein>
    <submittedName>
        <fullName evidence="6">Unannotated protein</fullName>
    </submittedName>
</protein>
<dbReference type="PANTHER" id="PTHR34824">
    <property type="entry name" value="HEAT-INDUCIBLE TRANSCRIPTION REPRESSOR HRCA"/>
    <property type="match status" value="1"/>
</dbReference>
<dbReference type="EMBL" id="CAEZYY010000063">
    <property type="protein sequence ID" value="CAB4772816.1"/>
    <property type="molecule type" value="Genomic_DNA"/>
</dbReference>
<dbReference type="NCBIfam" id="TIGR00331">
    <property type="entry name" value="hrcA"/>
    <property type="match status" value="1"/>
</dbReference>
<gene>
    <name evidence="6" type="ORF">UFOPK2602_00637</name>
    <name evidence="7" type="ORF">UFOPK2806_02528</name>
    <name evidence="8" type="ORF">UFOPK3954_01227</name>
    <name evidence="9" type="ORF">UFOPK4306_02092</name>
</gene>
<dbReference type="EMBL" id="CAFBON010000118">
    <property type="protein sequence ID" value="CAB4992096.1"/>
    <property type="molecule type" value="Genomic_DNA"/>
</dbReference>
<dbReference type="SUPFAM" id="SSF46785">
    <property type="entry name" value="Winged helix' DNA-binding domain"/>
    <property type="match status" value="1"/>
</dbReference>
<dbReference type="InterPro" id="IPR036388">
    <property type="entry name" value="WH-like_DNA-bd_sf"/>
</dbReference>
<dbReference type="Gene3D" id="3.30.390.60">
    <property type="entry name" value="Heat-inducible transcription repressor hrca homolog, domain 3"/>
    <property type="match status" value="1"/>
</dbReference>
<dbReference type="HAMAP" id="MF_00081">
    <property type="entry name" value="HrcA"/>
    <property type="match status" value="1"/>
</dbReference>
<dbReference type="InterPro" id="IPR029016">
    <property type="entry name" value="GAF-like_dom_sf"/>
</dbReference>
<accession>A0A6J6PTY1</accession>
<dbReference type="InterPro" id="IPR021153">
    <property type="entry name" value="HrcA_C"/>
</dbReference>
<evidence type="ECO:0000313" key="7">
    <source>
        <dbReference type="EMBL" id="CAB4772816.1"/>
    </source>
</evidence>
<evidence type="ECO:0000259" key="5">
    <source>
        <dbReference type="Pfam" id="PF01628"/>
    </source>
</evidence>
<evidence type="ECO:0000256" key="4">
    <source>
        <dbReference type="ARBA" id="ARBA00023163"/>
    </source>
</evidence>
<sequence>MLDERKTAILRAVVQEYIESALPVGSGHVANAPGVHVSPATVRNEMAVLEQEGYLVQPHTSAGRIPTDKGYRFFVDHLSAPGRLDEVRHQQVGAFFDSSRGALEGLLRRTSQLLTDLTNYASVVVGPSQDRASVRSAQIVGLSPRHATVVIVLSNGAVASEPLELGADASDAKIAAAGAHLAGHLVGFALSSDRVVPPSGDPAVDELCATAVTALADHMNDASSPVFVRGASSMATAFDAVATVREVLSALEQQFVVVSLVHDVLDRGLSVAIGVEHGVEPLVSCAVVLAPVVVEGEQVGTVGVVGPTRMNYPHALAAVDVVSERLGRRLEEG</sequence>
<dbReference type="InterPro" id="IPR023120">
    <property type="entry name" value="WHTH_transcript_rep_HrcA_IDD"/>
</dbReference>
<dbReference type="PANTHER" id="PTHR34824:SF1">
    <property type="entry name" value="HEAT-INDUCIBLE TRANSCRIPTION REPRESSOR HRCA"/>
    <property type="match status" value="1"/>
</dbReference>
<keyword evidence="3" id="KW-0346">Stress response</keyword>
<dbReference type="GO" id="GO:0045892">
    <property type="term" value="P:negative regulation of DNA-templated transcription"/>
    <property type="evidence" value="ECO:0007669"/>
    <property type="project" value="TreeGrafter"/>
</dbReference>
<dbReference type="InterPro" id="IPR036390">
    <property type="entry name" value="WH_DNA-bd_sf"/>
</dbReference>
<reference evidence="6" key="1">
    <citation type="submission" date="2020-05" db="EMBL/GenBank/DDBJ databases">
        <authorList>
            <person name="Chiriac C."/>
            <person name="Salcher M."/>
            <person name="Ghai R."/>
            <person name="Kavagutti S V."/>
        </authorList>
    </citation>
    <scope>NUCLEOTIDE SEQUENCE</scope>
</reference>
<dbReference type="AlphaFoldDB" id="A0A6J6PTY1"/>
<organism evidence="6">
    <name type="scientific">freshwater metagenome</name>
    <dbReference type="NCBI Taxonomy" id="449393"/>
    <lineage>
        <taxon>unclassified sequences</taxon>
        <taxon>metagenomes</taxon>
        <taxon>ecological metagenomes</taxon>
    </lineage>
</organism>
<dbReference type="Gene3D" id="1.10.10.10">
    <property type="entry name" value="Winged helix-like DNA-binding domain superfamily/Winged helix DNA-binding domain"/>
    <property type="match status" value="1"/>
</dbReference>
<evidence type="ECO:0000256" key="3">
    <source>
        <dbReference type="ARBA" id="ARBA00023016"/>
    </source>
</evidence>
<dbReference type="SUPFAM" id="SSF55781">
    <property type="entry name" value="GAF domain-like"/>
    <property type="match status" value="1"/>
</dbReference>
<dbReference type="Pfam" id="PF01628">
    <property type="entry name" value="HrcA"/>
    <property type="match status" value="1"/>
</dbReference>
<feature type="domain" description="Heat-inducible transcription repressor HrcA C-terminal" evidence="5">
    <location>
        <begin position="105"/>
        <end position="314"/>
    </location>
</feature>
<dbReference type="EMBL" id="CAEZXX010000032">
    <property type="protein sequence ID" value="CAB4701986.1"/>
    <property type="molecule type" value="Genomic_DNA"/>
</dbReference>
<keyword evidence="1" id="KW-0678">Repressor</keyword>